<dbReference type="Gene3D" id="6.10.140.1620">
    <property type="match status" value="1"/>
</dbReference>
<organism evidence="1 2">
    <name type="scientific">Dicentrarchus labrax</name>
    <name type="common">European seabass</name>
    <name type="synonym">Morone labrax</name>
    <dbReference type="NCBI Taxonomy" id="13489"/>
    <lineage>
        <taxon>Eukaryota</taxon>
        <taxon>Metazoa</taxon>
        <taxon>Chordata</taxon>
        <taxon>Craniata</taxon>
        <taxon>Vertebrata</taxon>
        <taxon>Euteleostomi</taxon>
        <taxon>Actinopterygii</taxon>
        <taxon>Neopterygii</taxon>
        <taxon>Teleostei</taxon>
        <taxon>Neoteleostei</taxon>
        <taxon>Acanthomorphata</taxon>
        <taxon>Eupercaria</taxon>
        <taxon>Moronidae</taxon>
        <taxon>Dicentrarchus</taxon>
    </lineage>
</organism>
<dbReference type="AlphaFoldDB" id="A0A8P4GJS4"/>
<sequence length="48" mass="5450">LLQRQMLPIDQKGLVDNHSNLLQVADYCENNYLQVSNAHIKKATVLSL</sequence>
<dbReference type="Ensembl" id="ENSDLAT00005071652.1">
    <property type="protein sequence ID" value="ENSDLAP00005082472.1"/>
    <property type="gene ID" value="ENSDLAG00005026702.1"/>
</dbReference>
<evidence type="ECO:0000313" key="2">
    <source>
        <dbReference type="Proteomes" id="UP000694389"/>
    </source>
</evidence>
<name>A0A8P4GJS4_DICLA</name>
<keyword evidence="2" id="KW-1185">Reference proteome</keyword>
<dbReference type="GeneTree" id="ENSGT01060000253393"/>
<proteinExistence type="predicted"/>
<reference evidence="1" key="1">
    <citation type="submission" date="2025-08" db="UniProtKB">
        <authorList>
            <consortium name="Ensembl"/>
        </authorList>
    </citation>
    <scope>IDENTIFICATION</scope>
</reference>
<dbReference type="Proteomes" id="UP000694389">
    <property type="component" value="Unassembled WGS sequence"/>
</dbReference>
<protein>
    <submittedName>
        <fullName evidence="1">Uncharacterized protein</fullName>
    </submittedName>
</protein>
<reference evidence="1" key="2">
    <citation type="submission" date="2025-09" db="UniProtKB">
        <authorList>
            <consortium name="Ensembl"/>
        </authorList>
    </citation>
    <scope>IDENTIFICATION</scope>
</reference>
<accession>A0A8P4GJS4</accession>
<evidence type="ECO:0000313" key="1">
    <source>
        <dbReference type="Ensembl" id="ENSDLAP00005082472.1"/>
    </source>
</evidence>